<evidence type="ECO:0000256" key="17">
    <source>
        <dbReference type="ARBA" id="ARBA00023170"/>
    </source>
</evidence>
<dbReference type="GO" id="GO:0043410">
    <property type="term" value="P:positive regulation of MAPK cascade"/>
    <property type="evidence" value="ECO:0007669"/>
    <property type="project" value="TreeGrafter"/>
</dbReference>
<feature type="transmembrane region" description="Helical" evidence="24">
    <location>
        <begin position="963"/>
        <end position="987"/>
    </location>
</feature>
<dbReference type="InterPro" id="IPR036941">
    <property type="entry name" value="Rcpt_L-dom_sf"/>
</dbReference>
<dbReference type="OrthoDB" id="5809444at2759"/>
<evidence type="ECO:0000256" key="21">
    <source>
        <dbReference type="PROSITE-ProRule" id="PRU10141"/>
    </source>
</evidence>
<keyword evidence="4" id="KW-0808">Transferase</keyword>
<feature type="region of interest" description="Disordered" evidence="23">
    <location>
        <begin position="760"/>
        <end position="783"/>
    </location>
</feature>
<keyword evidence="6 22" id="KW-0812">Transmembrane</keyword>
<evidence type="ECO:0000256" key="14">
    <source>
        <dbReference type="ARBA" id="ARBA00023136"/>
    </source>
</evidence>
<sequence>MNELVNKLIFLYLLYHSFVVIASDRKISQNRYMYLINYYSLGSELVCKGEQNRIMIEKRGDMAVPLQNCTIILGNLALGPMENVTHWEKMRFPNLRVITGYLSVYRISGLKSLVKLFPKLAVIEGEALMNDQALIICENSDIMDLGLKSLVSIKRGSVAIVENPMLCYIDNINWKYILSEDVETLFSENRVAEACTNFCGMPNCPRNDDRTVSCWNQDYCQSEPKGLCGCEFCTTDGKCCHDQCFGGCYEKDNASACYNCKNANNNGRCVEKCTGELIYRNRFCISETECEEIFSKDSTDSTMPFKDLTGPKKLPVKNGDKCTLDCPTGFQRKSPYSRVCVECPGHICKKPCETETIESYDKLKQFAKKGCTSVKLLDVAIHSNDINNIKATMEEAFSILESIEQLYIMRTQALTSMSIFKSLKKISYVTANAVRIRLAENPNLVDLDFPNNITVGDGSIKIFKNSLLCPSKIEKFFKSVRNKSPSSQTKTEWLSNGKNALCDTVHYKISHVNTTTHTANIYGPSLLNLWKKQTNSAPDNLLGHSVYYQEVKDKSKKLTPYLAASCDESAWSVETTWYSPEPKDNSVLSNLKAYTEYAAYIQSVSIDPQGKTFISNIKYFHTKPSEPSKVVDLQAKALPNNTIHVTWKKPEYENGNVTEYVLVILEQQDNYSKYDNRSFCGREPDNNRKKPDDSFEKRNDSSCEAKKLDKKRQNSVQKQRSLKRSLQLLELTIMDSFYHKKHDANMNNINLKDSDLNRNLFTSSPNRTTSTKDSQTVSPITTNRPETTETIDEEDSFQEDITETLVYDTQIKIHNLKYYTSYTIEVRACHHTSGKRMCSKKATASEITGVKENADNLDEETIKAIPKEGTGDIMITWKPPKKPNGYIYNYNLEIKSEGRPAFFYCVPIPDYLRTNGLRINSSVFVDGNKHSVRIQAQLLFGKGNWSKWVSFYPPFKNNSDKTISIIIGVAVVAILLFLAAVFGYCCYQRNRKPPLDSLLYASINPDYFHVHAKIYVPDEWEVENEKIKIGDPIGEGAFGKVYKGTVRGLKDDQPDVIEPCAVKSLSDSATPRDKIEFLNEASVMKGLHCEHVVRLLGVMSKTGSNPLVLMELMINGDLKSYLRKHRPDEDSQLEPPSLGQIMQWAGEIADGMAYLAGHKFVHRDLAARNCMVSEDKTVKVGDFGMTRDIYETDYYRKGNKGILPVRWMAPESLKDGKFTSQSDVFSFGVVLWEMATLAEQPYQGLSNDDVLQFVKAGNCMQMPENCPIDLYTMMTNCWQFKPRDRPTFTDLIEHLQPNLNEKFKRVSYYSKLRSYTPPAEDGAINEPLSDSSNKQPADYDPIQEDDEVDDSRIPLTSSQSRINGSGDVTNVNILGSKVKDGTNLANGHLSGIS</sequence>
<dbReference type="Gene3D" id="3.30.200.20">
    <property type="entry name" value="Phosphorylase Kinase, domain 1"/>
    <property type="match status" value="1"/>
</dbReference>
<evidence type="ECO:0000256" key="23">
    <source>
        <dbReference type="SAM" id="MobiDB-lite"/>
    </source>
</evidence>
<dbReference type="PROSITE" id="PS50853">
    <property type="entry name" value="FN3"/>
    <property type="match status" value="1"/>
</dbReference>
<dbReference type="Pfam" id="PF00757">
    <property type="entry name" value="Furin-like"/>
    <property type="match status" value="1"/>
</dbReference>
<keyword evidence="12 21" id="KW-0067">ATP-binding</keyword>
<evidence type="ECO:0000256" key="20">
    <source>
        <dbReference type="ARBA" id="ARBA00051243"/>
    </source>
</evidence>
<evidence type="ECO:0000256" key="18">
    <source>
        <dbReference type="ARBA" id="ARBA00023180"/>
    </source>
</evidence>
<keyword evidence="8 25" id="KW-0732">Signal</keyword>
<dbReference type="FunFam" id="1.10.510.10:FF:000528">
    <property type="entry name" value="Tyrosine-protein kinase receptor"/>
    <property type="match status" value="1"/>
</dbReference>
<evidence type="ECO:0000259" key="27">
    <source>
        <dbReference type="PROSITE" id="PS50853"/>
    </source>
</evidence>
<dbReference type="EC" id="2.7.10.1" evidence="22"/>
<protein>
    <recommendedName>
        <fullName evidence="22">Tyrosine-protein kinase receptor</fullName>
        <ecNumber evidence="22">2.7.10.1</ecNumber>
    </recommendedName>
</protein>
<dbReference type="InterPro" id="IPR050122">
    <property type="entry name" value="RTK"/>
</dbReference>
<evidence type="ECO:0000256" key="15">
    <source>
        <dbReference type="ARBA" id="ARBA00023137"/>
    </source>
</evidence>
<feature type="domain" description="Fibronectin type-III" evidence="27">
    <location>
        <begin position="858"/>
        <end position="956"/>
    </location>
</feature>
<dbReference type="CDD" id="cd00063">
    <property type="entry name" value="FN3"/>
    <property type="match status" value="2"/>
</dbReference>
<proteinExistence type="inferred from homology"/>
<dbReference type="PROSITE" id="PS00109">
    <property type="entry name" value="PROTEIN_KINASE_TYR"/>
    <property type="match status" value="1"/>
</dbReference>
<keyword evidence="9" id="KW-0677">Repeat</keyword>
<evidence type="ECO:0000256" key="1">
    <source>
        <dbReference type="ARBA" id="ARBA00001936"/>
    </source>
</evidence>
<dbReference type="SMART" id="SM00219">
    <property type="entry name" value="TyrKc"/>
    <property type="match status" value="1"/>
</dbReference>
<keyword evidence="14 24" id="KW-0472">Membrane</keyword>
<comment type="similarity">
    <text evidence="22">Belongs to the protein kinase superfamily. Tyr protein kinase family. Insulin receptor subfamily.</text>
</comment>
<evidence type="ECO:0000256" key="2">
    <source>
        <dbReference type="ARBA" id="ARBA00004479"/>
    </source>
</evidence>
<dbReference type="InterPro" id="IPR003961">
    <property type="entry name" value="FN3_dom"/>
</dbReference>
<gene>
    <name evidence="28" type="ORF">DGYR_LOCUS10335</name>
</gene>
<dbReference type="InterPro" id="IPR000719">
    <property type="entry name" value="Prot_kinase_dom"/>
</dbReference>
<dbReference type="InterPro" id="IPR008266">
    <property type="entry name" value="Tyr_kinase_AS"/>
</dbReference>
<dbReference type="SUPFAM" id="SSF56112">
    <property type="entry name" value="Protein kinase-like (PK-like)"/>
    <property type="match status" value="1"/>
</dbReference>
<evidence type="ECO:0000256" key="3">
    <source>
        <dbReference type="ARBA" id="ARBA00022553"/>
    </source>
</evidence>
<dbReference type="GO" id="GO:0005899">
    <property type="term" value="C:insulin receptor complex"/>
    <property type="evidence" value="ECO:0007669"/>
    <property type="project" value="TreeGrafter"/>
</dbReference>
<accession>A0A7I8W1U5</accession>
<comment type="cofactor">
    <cofactor evidence="1">
        <name>Mn(2+)</name>
        <dbReference type="ChEBI" id="CHEBI:29035"/>
    </cofactor>
</comment>
<evidence type="ECO:0000256" key="19">
    <source>
        <dbReference type="ARBA" id="ARBA00023211"/>
    </source>
</evidence>
<dbReference type="Pfam" id="PF01030">
    <property type="entry name" value="Recep_L_domain"/>
    <property type="match status" value="2"/>
</dbReference>
<dbReference type="PANTHER" id="PTHR24416">
    <property type="entry name" value="TYROSINE-PROTEIN KINASE RECEPTOR"/>
    <property type="match status" value="1"/>
</dbReference>
<evidence type="ECO:0000256" key="4">
    <source>
        <dbReference type="ARBA" id="ARBA00022679"/>
    </source>
</evidence>
<dbReference type="Pfam" id="PF07714">
    <property type="entry name" value="PK_Tyr_Ser-Thr"/>
    <property type="match status" value="1"/>
</dbReference>
<keyword evidence="19" id="KW-0464">Manganese</keyword>
<evidence type="ECO:0000256" key="13">
    <source>
        <dbReference type="ARBA" id="ARBA00022989"/>
    </source>
</evidence>
<evidence type="ECO:0000256" key="5">
    <source>
        <dbReference type="ARBA" id="ARBA00022685"/>
    </source>
</evidence>
<evidence type="ECO:0000256" key="12">
    <source>
        <dbReference type="ARBA" id="ARBA00022840"/>
    </source>
</evidence>
<dbReference type="InterPro" id="IPR036116">
    <property type="entry name" value="FN3_sf"/>
</dbReference>
<keyword evidence="11" id="KW-0418">Kinase</keyword>
<keyword evidence="17 22" id="KW-0675">Receptor</keyword>
<comment type="catalytic activity">
    <reaction evidence="20 22">
        <text>L-tyrosyl-[protein] + ATP = O-phospho-L-tyrosyl-[protein] + ADP + H(+)</text>
        <dbReference type="Rhea" id="RHEA:10596"/>
        <dbReference type="Rhea" id="RHEA-COMP:10136"/>
        <dbReference type="Rhea" id="RHEA-COMP:20101"/>
        <dbReference type="ChEBI" id="CHEBI:15378"/>
        <dbReference type="ChEBI" id="CHEBI:30616"/>
        <dbReference type="ChEBI" id="CHEBI:46858"/>
        <dbReference type="ChEBI" id="CHEBI:61978"/>
        <dbReference type="ChEBI" id="CHEBI:456216"/>
        <dbReference type="EC" id="2.7.10.1"/>
    </reaction>
</comment>
<dbReference type="GO" id="GO:0043560">
    <property type="term" value="F:insulin receptor substrate binding"/>
    <property type="evidence" value="ECO:0007669"/>
    <property type="project" value="TreeGrafter"/>
</dbReference>
<dbReference type="InterPro" id="IPR017441">
    <property type="entry name" value="Protein_kinase_ATP_BS"/>
</dbReference>
<dbReference type="PROSITE" id="PS00239">
    <property type="entry name" value="RECEPTOR_TYR_KIN_II"/>
    <property type="match status" value="1"/>
</dbReference>
<name>A0A7I8W1U5_9ANNE</name>
<evidence type="ECO:0000256" key="11">
    <source>
        <dbReference type="ARBA" id="ARBA00022777"/>
    </source>
</evidence>
<organism evidence="28 29">
    <name type="scientific">Dimorphilus gyrociliatus</name>
    <dbReference type="NCBI Taxonomy" id="2664684"/>
    <lineage>
        <taxon>Eukaryota</taxon>
        <taxon>Metazoa</taxon>
        <taxon>Spiralia</taxon>
        <taxon>Lophotrochozoa</taxon>
        <taxon>Annelida</taxon>
        <taxon>Polychaeta</taxon>
        <taxon>Polychaeta incertae sedis</taxon>
        <taxon>Dinophilidae</taxon>
        <taxon>Dimorphilus</taxon>
    </lineage>
</organism>
<dbReference type="PRINTS" id="PR00109">
    <property type="entry name" value="TYRKINASE"/>
</dbReference>
<dbReference type="InterPro" id="IPR002011">
    <property type="entry name" value="Tyr_kinase_rcpt_2_CS"/>
</dbReference>
<dbReference type="GO" id="GO:0030424">
    <property type="term" value="C:axon"/>
    <property type="evidence" value="ECO:0007669"/>
    <property type="project" value="TreeGrafter"/>
</dbReference>
<keyword evidence="5" id="KW-0165">Cleavage on pair of basic residues</keyword>
<evidence type="ECO:0000256" key="16">
    <source>
        <dbReference type="ARBA" id="ARBA00023157"/>
    </source>
</evidence>
<dbReference type="PROSITE" id="PS50011">
    <property type="entry name" value="PROTEIN_KINASE_DOM"/>
    <property type="match status" value="1"/>
</dbReference>
<evidence type="ECO:0000256" key="6">
    <source>
        <dbReference type="ARBA" id="ARBA00022692"/>
    </source>
</evidence>
<keyword evidence="15" id="KW-0829">Tyrosine-protein kinase</keyword>
<evidence type="ECO:0000313" key="29">
    <source>
        <dbReference type="Proteomes" id="UP000549394"/>
    </source>
</evidence>
<dbReference type="Gene3D" id="3.80.20.20">
    <property type="entry name" value="Receptor L-domain"/>
    <property type="match status" value="2"/>
</dbReference>
<feature type="binding site" evidence="21">
    <location>
        <position position="1063"/>
    </location>
    <ligand>
        <name>ATP</name>
        <dbReference type="ChEBI" id="CHEBI:30616"/>
    </ligand>
</feature>
<dbReference type="GO" id="GO:0005524">
    <property type="term" value="F:ATP binding"/>
    <property type="evidence" value="ECO:0007669"/>
    <property type="project" value="UniProtKB-UniRule"/>
</dbReference>
<dbReference type="GO" id="GO:0042593">
    <property type="term" value="P:glucose homeostasis"/>
    <property type="evidence" value="ECO:0007669"/>
    <property type="project" value="TreeGrafter"/>
</dbReference>
<feature type="compositionally biased region" description="Basic and acidic residues" evidence="23">
    <location>
        <begin position="676"/>
        <end position="707"/>
    </location>
</feature>
<dbReference type="InterPro" id="IPR020635">
    <property type="entry name" value="Tyr_kinase_cat_dom"/>
</dbReference>
<dbReference type="InterPro" id="IPR001245">
    <property type="entry name" value="Ser-Thr/Tyr_kinase_cat_dom"/>
</dbReference>
<feature type="region of interest" description="Disordered" evidence="23">
    <location>
        <begin position="676"/>
        <end position="721"/>
    </location>
</feature>
<dbReference type="SUPFAM" id="SSF52058">
    <property type="entry name" value="L domain-like"/>
    <property type="match status" value="2"/>
</dbReference>
<dbReference type="SUPFAM" id="SSF49265">
    <property type="entry name" value="Fibronectin type III"/>
    <property type="match status" value="2"/>
</dbReference>
<keyword evidence="29" id="KW-1185">Reference proteome</keyword>
<evidence type="ECO:0000256" key="8">
    <source>
        <dbReference type="ARBA" id="ARBA00022729"/>
    </source>
</evidence>
<comment type="subcellular location">
    <subcellularLocation>
        <location evidence="2">Membrane</location>
        <topology evidence="2">Single-pass type I membrane protein</topology>
    </subcellularLocation>
</comment>
<keyword evidence="3 22" id="KW-0597">Phosphoprotein</keyword>
<evidence type="ECO:0000256" key="10">
    <source>
        <dbReference type="ARBA" id="ARBA00022741"/>
    </source>
</evidence>
<dbReference type="Proteomes" id="UP000549394">
    <property type="component" value="Unassembled WGS sequence"/>
</dbReference>
<dbReference type="GO" id="GO:0046872">
    <property type="term" value="F:metal ion binding"/>
    <property type="evidence" value="ECO:0007669"/>
    <property type="project" value="UniProtKB-KW"/>
</dbReference>
<comment type="caution">
    <text evidence="28">The sequence shown here is derived from an EMBL/GenBank/DDBJ whole genome shotgun (WGS) entry which is preliminary data.</text>
</comment>
<dbReference type="Gene3D" id="1.10.510.10">
    <property type="entry name" value="Transferase(Phosphotransferase) domain 1"/>
    <property type="match status" value="1"/>
</dbReference>
<dbReference type="EMBL" id="CAJFCJ010000017">
    <property type="protein sequence ID" value="CAD5122534.1"/>
    <property type="molecule type" value="Genomic_DNA"/>
</dbReference>
<feature type="region of interest" description="Disordered" evidence="23">
    <location>
        <begin position="1318"/>
        <end position="1367"/>
    </location>
</feature>
<evidence type="ECO:0000256" key="25">
    <source>
        <dbReference type="SAM" id="SignalP"/>
    </source>
</evidence>
<evidence type="ECO:0000256" key="22">
    <source>
        <dbReference type="RuleBase" id="RU000312"/>
    </source>
</evidence>
<evidence type="ECO:0000256" key="7">
    <source>
        <dbReference type="ARBA" id="ARBA00022723"/>
    </source>
</evidence>
<reference evidence="28 29" key="1">
    <citation type="submission" date="2020-08" db="EMBL/GenBank/DDBJ databases">
        <authorList>
            <person name="Hejnol A."/>
        </authorList>
    </citation>
    <scope>NUCLEOTIDE SEQUENCE [LARGE SCALE GENOMIC DNA]</scope>
</reference>
<dbReference type="Gene3D" id="2.10.220.10">
    <property type="entry name" value="Hormone Receptor, Insulin-like Growth Factor Receptor 1, Chain A, domain 2"/>
    <property type="match status" value="1"/>
</dbReference>
<feature type="compositionally biased region" description="Polar residues" evidence="23">
    <location>
        <begin position="1354"/>
        <end position="1367"/>
    </location>
</feature>
<dbReference type="InterPro" id="IPR011009">
    <property type="entry name" value="Kinase-like_dom_sf"/>
</dbReference>
<dbReference type="GO" id="GO:0051897">
    <property type="term" value="P:positive regulation of phosphatidylinositol 3-kinase/protein kinase B signal transduction"/>
    <property type="evidence" value="ECO:0007669"/>
    <property type="project" value="TreeGrafter"/>
</dbReference>
<keyword evidence="16" id="KW-1015">Disulfide bond</keyword>
<keyword evidence="7" id="KW-0479">Metal-binding</keyword>
<evidence type="ECO:0000256" key="24">
    <source>
        <dbReference type="SAM" id="Phobius"/>
    </source>
</evidence>
<keyword evidence="10 21" id="KW-0547">Nucleotide-binding</keyword>
<dbReference type="SMART" id="SM00060">
    <property type="entry name" value="FN3"/>
    <property type="match status" value="1"/>
</dbReference>
<evidence type="ECO:0000313" key="28">
    <source>
        <dbReference type="EMBL" id="CAD5122534.1"/>
    </source>
</evidence>
<dbReference type="PROSITE" id="PS00107">
    <property type="entry name" value="PROTEIN_KINASE_ATP"/>
    <property type="match status" value="1"/>
</dbReference>
<evidence type="ECO:0000259" key="26">
    <source>
        <dbReference type="PROSITE" id="PS50011"/>
    </source>
</evidence>
<keyword evidence="18" id="KW-0325">Glycoprotein</keyword>
<feature type="chain" id="PRO_5029541023" description="Tyrosine-protein kinase receptor" evidence="25">
    <location>
        <begin position="23"/>
        <end position="1393"/>
    </location>
</feature>
<dbReference type="Gene3D" id="2.60.40.10">
    <property type="entry name" value="Immunoglobulins"/>
    <property type="match status" value="4"/>
</dbReference>
<dbReference type="GO" id="GO:0005009">
    <property type="term" value="F:insulin receptor activity"/>
    <property type="evidence" value="ECO:0007669"/>
    <property type="project" value="TreeGrafter"/>
</dbReference>
<dbReference type="InterPro" id="IPR006211">
    <property type="entry name" value="Furin-like_Cys-rich_dom"/>
</dbReference>
<dbReference type="InterPro" id="IPR013783">
    <property type="entry name" value="Ig-like_fold"/>
</dbReference>
<keyword evidence="13 24" id="KW-1133">Transmembrane helix</keyword>
<feature type="domain" description="Protein kinase" evidence="26">
    <location>
        <begin position="1027"/>
        <end position="1299"/>
    </location>
</feature>
<dbReference type="InterPro" id="IPR000494">
    <property type="entry name" value="Rcpt_L-dom"/>
</dbReference>
<dbReference type="CDD" id="cd05032">
    <property type="entry name" value="PTKc_InsR_like"/>
    <property type="match status" value="1"/>
</dbReference>
<dbReference type="PANTHER" id="PTHR24416:SF525">
    <property type="entry name" value="INSULIN-LIKE RECEPTOR"/>
    <property type="match status" value="1"/>
</dbReference>
<feature type="signal peptide" evidence="25">
    <location>
        <begin position="1"/>
        <end position="22"/>
    </location>
</feature>
<evidence type="ECO:0000256" key="9">
    <source>
        <dbReference type="ARBA" id="ARBA00022737"/>
    </source>
</evidence>